<evidence type="ECO:0000313" key="2">
    <source>
        <dbReference type="Proteomes" id="UP000011996"/>
    </source>
</evidence>
<dbReference type="AlphaFoldDB" id="M5SRI9"/>
<organism evidence="1 2">
    <name type="scientific">Rhodopirellula europaea SH398</name>
    <dbReference type="NCBI Taxonomy" id="1263868"/>
    <lineage>
        <taxon>Bacteria</taxon>
        <taxon>Pseudomonadati</taxon>
        <taxon>Planctomycetota</taxon>
        <taxon>Planctomycetia</taxon>
        <taxon>Pirellulales</taxon>
        <taxon>Pirellulaceae</taxon>
        <taxon>Rhodopirellula</taxon>
    </lineage>
</organism>
<comment type="caution">
    <text evidence="1">The sequence shown here is derived from an EMBL/GenBank/DDBJ whole genome shotgun (WGS) entry which is preliminary data.</text>
</comment>
<name>M5SRI9_9BACT</name>
<reference evidence="1 2" key="1">
    <citation type="journal article" date="2013" name="Mar. Genomics">
        <title>Expression of sulfatases in Rhodopirellula baltica and the diversity of sulfatases in the genus Rhodopirellula.</title>
        <authorList>
            <person name="Wegner C.E."/>
            <person name="Richter-Heitmann T."/>
            <person name="Klindworth A."/>
            <person name="Klockow C."/>
            <person name="Richter M."/>
            <person name="Achstetter T."/>
            <person name="Glockner F.O."/>
            <person name="Harder J."/>
        </authorList>
    </citation>
    <scope>NUCLEOTIDE SEQUENCE [LARGE SCALE GENOMIC DNA]</scope>
    <source>
        <strain evidence="1 2">SH398</strain>
    </source>
</reference>
<gene>
    <name evidence="1" type="ORF">RESH_00543</name>
</gene>
<dbReference type="EMBL" id="ANOF01000015">
    <property type="protein sequence ID" value="EMI28879.1"/>
    <property type="molecule type" value="Genomic_DNA"/>
</dbReference>
<dbReference type="STRING" id="1263868.RESH_00543"/>
<dbReference type="Proteomes" id="UP000011996">
    <property type="component" value="Unassembled WGS sequence"/>
</dbReference>
<accession>M5SRI9</accession>
<protein>
    <submittedName>
        <fullName evidence="1">Uncharacterized protein</fullName>
    </submittedName>
</protein>
<sequence>MLVTDVRESGTSIACIDIKQLEGSRIASIEIQLKHRKTRPS</sequence>
<evidence type="ECO:0000313" key="1">
    <source>
        <dbReference type="EMBL" id="EMI28879.1"/>
    </source>
</evidence>
<proteinExistence type="predicted"/>